<sequence>MNGYKLVYILLVNILIIILFNWLFYGQLSHLLLQQLEIIISANLVIYAIQISCTYYLLQTERYIVTEPLQRKPILSAFGAMILVHILTAISIFSFSSPRLLSDPLWRMELFLVRFFLYILPAAFIEEFLFRYFPYRYSESLEPLVPFPLFFCITILFALVHIPANIFQYNLATETILKYVCIDFGIGLSLLMIYMLTKNLIFTVLCNALNQEPLFLFDSPYNYQSFYASIFLVSVVWALFNLRNKRKSVAFS</sequence>
<feature type="transmembrane region" description="Helical" evidence="1">
    <location>
        <begin position="223"/>
        <end position="242"/>
    </location>
</feature>
<feature type="transmembrane region" description="Helical" evidence="1">
    <location>
        <begin position="36"/>
        <end position="58"/>
    </location>
</feature>
<evidence type="ECO:0000313" key="4">
    <source>
        <dbReference type="Proteomes" id="UP001228581"/>
    </source>
</evidence>
<feature type="transmembrane region" description="Helical" evidence="1">
    <location>
        <begin position="115"/>
        <end position="133"/>
    </location>
</feature>
<dbReference type="RefSeq" id="WP_314004246.1">
    <property type="nucleotide sequence ID" value="NZ_JASJOT010000040.1"/>
</dbReference>
<keyword evidence="1" id="KW-1133">Transmembrane helix</keyword>
<proteinExistence type="predicted"/>
<reference evidence="3 4" key="1">
    <citation type="submission" date="2023-05" db="EMBL/GenBank/DDBJ databases">
        <authorList>
            <person name="Zhang X."/>
        </authorList>
    </citation>
    <scope>NUCLEOTIDE SEQUENCE [LARGE SCALE GENOMIC DNA]</scope>
    <source>
        <strain evidence="3 4">DM2B3-1</strain>
    </source>
</reference>
<dbReference type="InterPro" id="IPR003675">
    <property type="entry name" value="Rce1/LyrA-like_dom"/>
</dbReference>
<protein>
    <recommendedName>
        <fullName evidence="2">CAAX prenyl protease 2/Lysostaphin resistance protein A-like domain-containing protein</fullName>
    </recommendedName>
</protein>
<keyword evidence="1" id="KW-0812">Transmembrane</keyword>
<dbReference type="Pfam" id="PF02517">
    <property type="entry name" value="Rce1-like"/>
    <property type="match status" value="1"/>
</dbReference>
<feature type="transmembrane region" description="Helical" evidence="1">
    <location>
        <begin position="145"/>
        <end position="164"/>
    </location>
</feature>
<organism evidence="3 4">
    <name type="scientific">Xanthocytophaga flava</name>
    <dbReference type="NCBI Taxonomy" id="3048013"/>
    <lineage>
        <taxon>Bacteria</taxon>
        <taxon>Pseudomonadati</taxon>
        <taxon>Bacteroidota</taxon>
        <taxon>Cytophagia</taxon>
        <taxon>Cytophagales</taxon>
        <taxon>Rhodocytophagaceae</taxon>
        <taxon>Xanthocytophaga</taxon>
    </lineage>
</organism>
<evidence type="ECO:0000259" key="2">
    <source>
        <dbReference type="Pfam" id="PF02517"/>
    </source>
</evidence>
<keyword evidence="4" id="KW-1185">Reference proteome</keyword>
<feature type="transmembrane region" description="Helical" evidence="1">
    <location>
        <begin position="176"/>
        <end position="196"/>
    </location>
</feature>
<evidence type="ECO:0000256" key="1">
    <source>
        <dbReference type="SAM" id="Phobius"/>
    </source>
</evidence>
<feature type="domain" description="CAAX prenyl protease 2/Lysostaphin resistance protein A-like" evidence="2">
    <location>
        <begin position="111"/>
        <end position="210"/>
    </location>
</feature>
<keyword evidence="1" id="KW-0472">Membrane</keyword>
<accession>A0ABT7CZU7</accession>
<dbReference type="Proteomes" id="UP001228581">
    <property type="component" value="Unassembled WGS sequence"/>
</dbReference>
<evidence type="ECO:0000313" key="3">
    <source>
        <dbReference type="EMBL" id="MDJ1498084.1"/>
    </source>
</evidence>
<feature type="transmembrane region" description="Helical" evidence="1">
    <location>
        <begin position="6"/>
        <end position="24"/>
    </location>
</feature>
<dbReference type="EMBL" id="JASJOT010000040">
    <property type="protein sequence ID" value="MDJ1498084.1"/>
    <property type="molecule type" value="Genomic_DNA"/>
</dbReference>
<name>A0ABT7CZU7_9BACT</name>
<gene>
    <name evidence="3" type="ORF">QNI19_34395</name>
</gene>
<comment type="caution">
    <text evidence="3">The sequence shown here is derived from an EMBL/GenBank/DDBJ whole genome shotgun (WGS) entry which is preliminary data.</text>
</comment>
<feature type="transmembrane region" description="Helical" evidence="1">
    <location>
        <begin position="74"/>
        <end position="95"/>
    </location>
</feature>